<dbReference type="AlphaFoldDB" id="A0A1G1YHI2"/>
<accession>A0A1G1YHI2</accession>
<sequence>MLETSQDLLRLAIALVILFIGLAIGWGCVYIALILRDIKKMTKSARKKLDLIDQILETVKKKVETTANYLPPLIEGMGKLAAHFKDKKTSQKKRKK</sequence>
<keyword evidence="1" id="KW-0472">Membrane</keyword>
<protein>
    <recommendedName>
        <fullName evidence="4">DUF948 domain-containing protein</fullName>
    </recommendedName>
</protein>
<dbReference type="Proteomes" id="UP000177376">
    <property type="component" value="Unassembled WGS sequence"/>
</dbReference>
<organism evidence="2 3">
    <name type="scientific">Candidatus Buchananbacteria bacterium RIFCSPLOWO2_01_FULL_39_33</name>
    <dbReference type="NCBI Taxonomy" id="1797543"/>
    <lineage>
        <taxon>Bacteria</taxon>
        <taxon>Candidatus Buchananiibacteriota</taxon>
    </lineage>
</organism>
<feature type="transmembrane region" description="Helical" evidence="1">
    <location>
        <begin position="12"/>
        <end position="35"/>
    </location>
</feature>
<evidence type="ECO:0000256" key="1">
    <source>
        <dbReference type="SAM" id="Phobius"/>
    </source>
</evidence>
<comment type="caution">
    <text evidence="2">The sequence shown here is derived from an EMBL/GenBank/DDBJ whole genome shotgun (WGS) entry which is preliminary data.</text>
</comment>
<reference evidence="2 3" key="1">
    <citation type="journal article" date="2016" name="Nat. Commun.">
        <title>Thousands of microbial genomes shed light on interconnected biogeochemical processes in an aquifer system.</title>
        <authorList>
            <person name="Anantharaman K."/>
            <person name="Brown C.T."/>
            <person name="Hug L.A."/>
            <person name="Sharon I."/>
            <person name="Castelle C.J."/>
            <person name="Probst A.J."/>
            <person name="Thomas B.C."/>
            <person name="Singh A."/>
            <person name="Wilkins M.J."/>
            <person name="Karaoz U."/>
            <person name="Brodie E.L."/>
            <person name="Williams K.H."/>
            <person name="Hubbard S.S."/>
            <person name="Banfield J.F."/>
        </authorList>
    </citation>
    <scope>NUCLEOTIDE SEQUENCE [LARGE SCALE GENOMIC DNA]</scope>
</reference>
<evidence type="ECO:0008006" key="4">
    <source>
        <dbReference type="Google" id="ProtNLM"/>
    </source>
</evidence>
<evidence type="ECO:0000313" key="2">
    <source>
        <dbReference type="EMBL" id="OGY51792.1"/>
    </source>
</evidence>
<keyword evidence="1" id="KW-0812">Transmembrane</keyword>
<name>A0A1G1YHI2_9BACT</name>
<gene>
    <name evidence="2" type="ORF">A3A02_04150</name>
</gene>
<proteinExistence type="predicted"/>
<dbReference type="EMBL" id="MHIM01000031">
    <property type="protein sequence ID" value="OGY51792.1"/>
    <property type="molecule type" value="Genomic_DNA"/>
</dbReference>
<evidence type="ECO:0000313" key="3">
    <source>
        <dbReference type="Proteomes" id="UP000177376"/>
    </source>
</evidence>
<keyword evidence="1" id="KW-1133">Transmembrane helix</keyword>